<dbReference type="InterPro" id="IPR002326">
    <property type="entry name" value="Cyt_c1"/>
</dbReference>
<dbReference type="Gene3D" id="1.10.760.10">
    <property type="entry name" value="Cytochrome c-like domain"/>
    <property type="match status" value="1"/>
</dbReference>
<feature type="binding site" description="covalent" evidence="21">
    <location>
        <position position="219"/>
    </location>
    <ligand>
        <name>heme c</name>
        <dbReference type="ChEBI" id="CHEBI:61717"/>
    </ligand>
</feature>
<feature type="binding site" description="covalent" evidence="21">
    <location>
        <position position="96"/>
    </location>
    <ligand>
        <name>heme c</name>
        <dbReference type="ChEBI" id="CHEBI:61717"/>
    </ligand>
</feature>
<dbReference type="SUPFAM" id="SSF46626">
    <property type="entry name" value="Cytochrome c"/>
    <property type="match status" value="1"/>
</dbReference>
<dbReference type="SUPFAM" id="SSF81496">
    <property type="entry name" value="Cytochrome c1 subunit of cytochrome bc1 complex (Ubiquinol-cytochrome c reductase), transmembrane anchor"/>
    <property type="match status" value="1"/>
</dbReference>
<accession>A0A8H4QGY2</accession>
<keyword evidence="13" id="KW-0999">Mitochondrion inner membrane</keyword>
<dbReference type="GO" id="GO:0020037">
    <property type="term" value="F:heme binding"/>
    <property type="evidence" value="ECO:0007669"/>
    <property type="project" value="InterPro"/>
</dbReference>
<evidence type="ECO:0000256" key="18">
    <source>
        <dbReference type="ARBA" id="ARBA00023128"/>
    </source>
</evidence>
<keyword evidence="9 21" id="KW-0349">Heme</keyword>
<evidence type="ECO:0000256" key="16">
    <source>
        <dbReference type="ARBA" id="ARBA00022989"/>
    </source>
</evidence>
<keyword evidence="18" id="KW-0496">Mitochondrion</keyword>
<evidence type="ECO:0000313" key="26">
    <source>
        <dbReference type="Proteomes" id="UP000521872"/>
    </source>
</evidence>
<dbReference type="FunFam" id="1.10.760.10:FF:000002">
    <property type="entry name" value="Cytochrome c1, heme protein"/>
    <property type="match status" value="1"/>
</dbReference>
<feature type="binding site" description="covalent" evidence="21">
    <location>
        <position position="100"/>
    </location>
    <ligand>
        <name>heme c</name>
        <dbReference type="ChEBI" id="CHEBI:61717"/>
    </ligand>
</feature>
<dbReference type="InterPro" id="IPR000591">
    <property type="entry name" value="DEP_dom"/>
</dbReference>
<dbReference type="GO" id="GO:1904262">
    <property type="term" value="P:negative regulation of TORC1 signaling"/>
    <property type="evidence" value="ECO:0007669"/>
    <property type="project" value="TreeGrafter"/>
</dbReference>
<reference evidence="25 26" key="1">
    <citation type="submission" date="2019-12" db="EMBL/GenBank/DDBJ databases">
        <authorList>
            <person name="Floudas D."/>
            <person name="Bentzer J."/>
            <person name="Ahren D."/>
            <person name="Johansson T."/>
            <person name="Persson P."/>
            <person name="Tunlid A."/>
        </authorList>
    </citation>
    <scope>NUCLEOTIDE SEQUENCE [LARGE SCALE GENOMIC DNA]</scope>
    <source>
        <strain evidence="25 26">CBS 102.39</strain>
    </source>
</reference>
<feature type="region of interest" description="Disordered" evidence="22">
    <location>
        <begin position="1030"/>
        <end position="1117"/>
    </location>
</feature>
<name>A0A8H4QGY2_9AGAR</name>
<dbReference type="PANTHER" id="PTHR13179:SF8">
    <property type="entry name" value="GATOR COMPLEX PROTEIN DEPDC5"/>
    <property type="match status" value="1"/>
</dbReference>
<evidence type="ECO:0000256" key="22">
    <source>
        <dbReference type="SAM" id="MobiDB-lite"/>
    </source>
</evidence>
<sequence length="1811" mass="204926">MPLVRFASTQASGSSAFEAFVNSRATLASASLFAVGSIAWYTHLFGSFPFLGEVHASHLSDEGLHPVAYPWSHKGWLDTFDHASIRRGYQVYREVCAACHSLDRIAWRNLVGVSHTADEARAMAEEVEYTDGPNAEGEMFQRPGKLADYMPAPYPNEEAARAGNAGALPPDLSLIVKARHGGADYIFSLLTGYIDPPAGVEIREGMNYNPYFPGGAISMARVLFDGLVEYEDGTPATTSQMAKDVVTFLNWAAEPEHDERKKTGIKAVIIFSTLFALSLYVKRFKWGPIKNRKIHLIKELELMTSREHSQYSRRRSNTGQSTFRPIPLYPPAPLVYGDSKILNAWVHDVKDTHSVLLNQSWWLGVKEGDLLRVSSTSADDQDSAFLFIVPRDDYCAKPQLQISVPRPIADVFGLRNNSEVVLTKVDRETCCADYVEFIFQDQYLGRSEMWRLGKYLSGQCIYKDQEVSFIGGIAAKIQNIYIGGKKVSSACMTTSTKAIYRSFSAKITIFIQVCRELWEFAGDGERYYEKIVHSFLPSLFTKWREAGTNHTITIVLISRVMYDESEIDYAAGPLRRDERGNWYKDFFKVITDLEVLHEWKPTLVSLKNSFWDFQRDILLTHHYHRATLDGVGAPAQVRLVGQLSYAQDGPILEALNLGLNPTETHYIDRSLNLTGASTLLISPGTGYFRVSKKLLRLTTTRMLDQGFVLDLILLNKQPLHQSPIFSFLGTEPAYKHDNGLDPGKYDKERSMDPLLMDPLWGGDDDLKADSSHRQLKTFWWEPFWISTTFWDKQMDLPFRQDRFLARAKMHEIQMLGLLEHDVLSSIEVPYMENKSSQPTGPSDTDESNGITKAEANKFDLDIFALTSNFGGNSVVLPNTVSTPVPRPSMDKRQSHRYSTTRIDTIEESPRLRIHKELPSEGLPNSEIGAPSVIARGNSPSRSSVRSGKSDKSTSTKPSMSRSGTLSKVSLASKLAPSWLFNPFRSTPSEPQTTPVSASASTPASPAAVSTEKQLKSSVASIAPWAPIKPAKPTVASSQQVQPVAIKNKPANRSSLSRTYEEETLVPHRPSYLRRSPVNTPPRDEILSSKRRSGSALAYSFPSSSPVPPINPTRPQSSVSYPEASLARRWQHIYPHPSYKYDLHWKSIVTPGCLPLTVEHTPTNMELESSYDMFSYEFIIDPGEMRSFLVKPPIGQSRSAEDLRRAWALVVMRGMAAVRLAQGFQFILKPEKLAGEDDRPGTTTRKANFMGEEDIESWPCGAAEVLSSTTHPVYLSMTNEIHRISYTGGYTEVSTEFRSHGLENYGWNRLDMLVAGYEHHFNESLRYWRTRFIVIPTAEKPHVTIGPSGESLNDEEARLLGIEKLAEQFTKLRWQPPEEKFAYPPVRFLPTTLDPVMSVLDEALMDQLDQIHAQGPLRKKMKSERELGDMSLAQIAKAMREEDGVPIKFYQWHRSQYPDSFIGYDFVSWLVREFRDISTRAQATEWGVKLQEQGLFEHCRGYHNFLDGHYYYRLKGEYAVHMTPKTNWFRRYTEDGRPAPYHSSSSSLKTLPKTVATPGSRRNRKRLILSQTMVIDVDPHKRSDQAESVLLHHDIIHNPATVFHFELQWIGTTARLIEDQVRLWNRSIERYGLKLVEAYVTQISDIRERNAFQSCYPMRLSHPPPVVPDLERRVPEGTQAVNYFEYSLLQAFGFIVDVEAEELYPDQVDVVYSYRRSPYKYSQFVHRSGVAFIQVLGGHRGFLFLTNRLMAPGRLASSKNRDHLPGVAAEDLRVRMADFCMDSKRLQAFYEEKIASLPPAPPMMEEPPPLLI</sequence>
<keyword evidence="17 21" id="KW-0408">Iron</keyword>
<evidence type="ECO:0000256" key="11">
    <source>
        <dbReference type="ARBA" id="ARBA00022692"/>
    </source>
</evidence>
<dbReference type="GO" id="GO:1990130">
    <property type="term" value="C:GATOR1 complex"/>
    <property type="evidence" value="ECO:0007669"/>
    <property type="project" value="TreeGrafter"/>
</dbReference>
<evidence type="ECO:0000256" key="13">
    <source>
        <dbReference type="ARBA" id="ARBA00022792"/>
    </source>
</evidence>
<feature type="domain" description="DEP" evidence="23">
    <location>
        <begin position="1440"/>
        <end position="1515"/>
    </location>
</feature>
<dbReference type="Pfam" id="PF00610">
    <property type="entry name" value="DEP"/>
    <property type="match status" value="1"/>
</dbReference>
<dbReference type="PRINTS" id="PR00603">
    <property type="entry name" value="CYTOCHROMEC1"/>
</dbReference>
<feature type="domain" description="Cytochrome c" evidence="24">
    <location>
        <begin position="83"/>
        <end position="235"/>
    </location>
</feature>
<dbReference type="SMART" id="SM00049">
    <property type="entry name" value="DEP"/>
    <property type="match status" value="1"/>
</dbReference>
<evidence type="ECO:0000256" key="9">
    <source>
        <dbReference type="ARBA" id="ARBA00022617"/>
    </source>
</evidence>
<keyword evidence="19" id="KW-0472">Membrane</keyword>
<dbReference type="InterPro" id="IPR048255">
    <property type="entry name" value="IML1_N"/>
</dbReference>
<dbReference type="SUPFAM" id="SSF46785">
    <property type="entry name" value="Winged helix' DNA-binding domain"/>
    <property type="match status" value="1"/>
</dbReference>
<evidence type="ECO:0000256" key="15">
    <source>
        <dbReference type="ARBA" id="ARBA00022982"/>
    </source>
</evidence>
<comment type="cofactor">
    <cofactor evidence="21">
        <name>heme c</name>
        <dbReference type="ChEBI" id="CHEBI:61717"/>
    </cofactor>
    <text evidence="21">Binds 1 heme c group covalently per subunit.</text>
</comment>
<keyword evidence="8" id="KW-0813">Transport</keyword>
<dbReference type="GO" id="GO:0046872">
    <property type="term" value="F:metal ion binding"/>
    <property type="evidence" value="ECO:0007669"/>
    <property type="project" value="UniProtKB-KW"/>
</dbReference>
<comment type="subcellular location">
    <subcellularLocation>
        <location evidence="2">Mitochondrion inner membrane</location>
    </subcellularLocation>
    <subcellularLocation>
        <location evidence="1">Vacuole membrane</location>
        <topology evidence="1">Peripheral membrane protein</topology>
    </subcellularLocation>
</comment>
<dbReference type="GO" id="GO:0005096">
    <property type="term" value="F:GTPase activator activity"/>
    <property type="evidence" value="ECO:0007669"/>
    <property type="project" value="InterPro"/>
</dbReference>
<dbReference type="InterPro" id="IPR036390">
    <property type="entry name" value="WH_DNA-bd_sf"/>
</dbReference>
<evidence type="ECO:0000256" key="5">
    <source>
        <dbReference type="ARBA" id="ARBA00012951"/>
    </source>
</evidence>
<evidence type="ECO:0000256" key="10">
    <source>
        <dbReference type="ARBA" id="ARBA00022660"/>
    </source>
</evidence>
<gene>
    <name evidence="25" type="ORF">D9613_006722</name>
</gene>
<evidence type="ECO:0000256" key="14">
    <source>
        <dbReference type="ARBA" id="ARBA00022967"/>
    </source>
</evidence>
<evidence type="ECO:0000256" key="7">
    <source>
        <dbReference type="ARBA" id="ARBA00021881"/>
    </source>
</evidence>
<evidence type="ECO:0000256" key="3">
    <source>
        <dbReference type="ARBA" id="ARBA00005643"/>
    </source>
</evidence>
<dbReference type="InterPro" id="IPR036388">
    <property type="entry name" value="WH-like_DNA-bd_sf"/>
</dbReference>
<evidence type="ECO:0000256" key="1">
    <source>
        <dbReference type="ARBA" id="ARBA00004148"/>
    </source>
</evidence>
<comment type="catalytic activity">
    <reaction evidence="20">
        <text>a quinol + 2 Fe(III)-[cytochrome c](out) = a quinone + 2 Fe(II)-[cytochrome c](out) + 2 H(+)(out)</text>
        <dbReference type="Rhea" id="RHEA:11484"/>
        <dbReference type="Rhea" id="RHEA-COMP:10350"/>
        <dbReference type="Rhea" id="RHEA-COMP:14399"/>
        <dbReference type="ChEBI" id="CHEBI:15378"/>
        <dbReference type="ChEBI" id="CHEBI:24646"/>
        <dbReference type="ChEBI" id="CHEBI:29033"/>
        <dbReference type="ChEBI" id="CHEBI:29034"/>
        <dbReference type="ChEBI" id="CHEBI:132124"/>
        <dbReference type="EC" id="7.1.1.8"/>
    </reaction>
</comment>
<feature type="compositionally biased region" description="Low complexity" evidence="22">
    <location>
        <begin position="992"/>
        <end position="1010"/>
    </location>
</feature>
<feature type="region of interest" description="Disordered" evidence="22">
    <location>
        <begin position="983"/>
        <end position="1011"/>
    </location>
</feature>
<keyword evidence="11" id="KW-0812">Transmembrane</keyword>
<dbReference type="Gene3D" id="1.20.5.100">
    <property type="entry name" value="Cytochrome c1, transmembrane anchor, C-terminal"/>
    <property type="match status" value="1"/>
</dbReference>
<protein>
    <recommendedName>
        <fullName evidence="6">Vacuolar membrane-associated protein IML1</fullName>
        <ecNumber evidence="5">7.1.1.8</ecNumber>
    </recommendedName>
    <alternativeName>
        <fullName evidence="7">Vacuolar membrane-associated protein iml1</fullName>
    </alternativeName>
</protein>
<comment type="similarity">
    <text evidence="4">Belongs to the cytochrome c family.</text>
</comment>
<feature type="region of interest" description="Disordered" evidence="22">
    <location>
        <begin position="1537"/>
        <end position="1557"/>
    </location>
</feature>
<feature type="region of interest" description="Disordered" evidence="22">
    <location>
        <begin position="874"/>
        <end position="967"/>
    </location>
</feature>
<dbReference type="EC" id="7.1.1.8" evidence="5"/>
<evidence type="ECO:0000256" key="6">
    <source>
        <dbReference type="ARBA" id="ARBA00018529"/>
    </source>
</evidence>
<feature type="compositionally biased region" description="Basic and acidic residues" evidence="22">
    <location>
        <begin position="903"/>
        <end position="918"/>
    </location>
</feature>
<feature type="binding site" description="covalent" evidence="21">
    <location>
        <position position="99"/>
    </location>
    <ligand>
        <name>heme c</name>
        <dbReference type="ChEBI" id="CHEBI:61717"/>
    </ligand>
</feature>
<dbReference type="PROSITE" id="PS50186">
    <property type="entry name" value="DEP"/>
    <property type="match status" value="1"/>
</dbReference>
<evidence type="ECO:0000256" key="21">
    <source>
        <dbReference type="PIRSR" id="PIRSR602326-1"/>
    </source>
</evidence>
<dbReference type="GO" id="GO:0008121">
    <property type="term" value="F:quinol-cytochrome-c reductase activity"/>
    <property type="evidence" value="ECO:0007669"/>
    <property type="project" value="UniProtKB-EC"/>
</dbReference>
<evidence type="ECO:0000256" key="8">
    <source>
        <dbReference type="ARBA" id="ARBA00022448"/>
    </source>
</evidence>
<organism evidence="25 26">
    <name type="scientific">Agrocybe pediades</name>
    <dbReference type="NCBI Taxonomy" id="84607"/>
    <lineage>
        <taxon>Eukaryota</taxon>
        <taxon>Fungi</taxon>
        <taxon>Dikarya</taxon>
        <taxon>Basidiomycota</taxon>
        <taxon>Agaricomycotina</taxon>
        <taxon>Agaricomycetes</taxon>
        <taxon>Agaricomycetidae</taxon>
        <taxon>Agaricales</taxon>
        <taxon>Agaricineae</taxon>
        <taxon>Strophariaceae</taxon>
        <taxon>Agrocybe</taxon>
    </lineage>
</organism>
<dbReference type="GO" id="GO:0010508">
    <property type="term" value="P:positive regulation of autophagy"/>
    <property type="evidence" value="ECO:0007669"/>
    <property type="project" value="TreeGrafter"/>
</dbReference>
<keyword evidence="10" id="KW-0679">Respiratory chain</keyword>
<dbReference type="Pfam" id="PF12257">
    <property type="entry name" value="IML1"/>
    <property type="match status" value="1"/>
</dbReference>
<comment type="similarity">
    <text evidence="3">Belongs to the IML1 family.</text>
</comment>
<keyword evidence="16" id="KW-1133">Transmembrane helix</keyword>
<evidence type="ECO:0000313" key="25">
    <source>
        <dbReference type="EMBL" id="KAF4610536.1"/>
    </source>
</evidence>
<dbReference type="EMBL" id="JAACJL010000058">
    <property type="protein sequence ID" value="KAF4610536.1"/>
    <property type="molecule type" value="Genomic_DNA"/>
</dbReference>
<dbReference type="Proteomes" id="UP000521872">
    <property type="component" value="Unassembled WGS sequence"/>
</dbReference>
<dbReference type="InterPro" id="IPR021157">
    <property type="entry name" value="Cyt_c1_TM_anchor_C"/>
</dbReference>
<dbReference type="CDD" id="cd04449">
    <property type="entry name" value="DEP_DEPDC5-like"/>
    <property type="match status" value="1"/>
</dbReference>
<evidence type="ECO:0000256" key="19">
    <source>
        <dbReference type="ARBA" id="ARBA00023136"/>
    </source>
</evidence>
<evidence type="ECO:0000259" key="23">
    <source>
        <dbReference type="PROSITE" id="PS50186"/>
    </source>
</evidence>
<keyword evidence="14" id="KW-1278">Translocase</keyword>
<evidence type="ECO:0000259" key="24">
    <source>
        <dbReference type="PROSITE" id="PS51007"/>
    </source>
</evidence>
<evidence type="ECO:0000256" key="2">
    <source>
        <dbReference type="ARBA" id="ARBA00004273"/>
    </source>
</evidence>
<dbReference type="FunFam" id="1.20.5.100:FF:000003">
    <property type="entry name" value="Cytochrome c1, heme protein, mitochondrial"/>
    <property type="match status" value="1"/>
</dbReference>
<dbReference type="InterPro" id="IPR027244">
    <property type="entry name" value="IML1"/>
</dbReference>
<dbReference type="Pfam" id="PF02167">
    <property type="entry name" value="Cytochrom_C1"/>
    <property type="match status" value="1"/>
</dbReference>
<evidence type="ECO:0000256" key="17">
    <source>
        <dbReference type="ARBA" id="ARBA00023004"/>
    </source>
</evidence>
<dbReference type="Gene3D" id="1.10.10.10">
    <property type="entry name" value="Winged helix-like DNA-binding domain superfamily/Winged helix DNA-binding domain"/>
    <property type="match status" value="1"/>
</dbReference>
<comment type="caution">
    <text evidence="25">The sequence shown here is derived from an EMBL/GenBank/DDBJ whole genome shotgun (WGS) entry which is preliminary data.</text>
</comment>
<dbReference type="GO" id="GO:0005743">
    <property type="term" value="C:mitochondrial inner membrane"/>
    <property type="evidence" value="ECO:0007669"/>
    <property type="project" value="UniProtKB-SubCell"/>
</dbReference>
<evidence type="ECO:0000256" key="20">
    <source>
        <dbReference type="ARBA" id="ARBA00029351"/>
    </source>
</evidence>
<dbReference type="InterPro" id="IPR036909">
    <property type="entry name" value="Cyt_c-like_dom_sf"/>
</dbReference>
<dbReference type="GO" id="GO:0005774">
    <property type="term" value="C:vacuolar membrane"/>
    <property type="evidence" value="ECO:0007669"/>
    <property type="project" value="UniProtKB-SubCell"/>
</dbReference>
<dbReference type="InterPro" id="IPR009056">
    <property type="entry name" value="Cyt_c-like_dom"/>
</dbReference>
<dbReference type="PANTHER" id="PTHR13179">
    <property type="entry name" value="DEP DOMAIN CONTAINING PROTEIN 5"/>
    <property type="match status" value="1"/>
</dbReference>
<feature type="compositionally biased region" description="Polar residues" evidence="22">
    <location>
        <begin position="955"/>
        <end position="967"/>
    </location>
</feature>
<keyword evidence="15" id="KW-0249">Electron transport</keyword>
<keyword evidence="12 21" id="KW-0479">Metal-binding</keyword>
<keyword evidence="26" id="KW-1185">Reference proteome</keyword>
<dbReference type="PROSITE" id="PS51007">
    <property type="entry name" value="CYTC"/>
    <property type="match status" value="1"/>
</dbReference>
<dbReference type="GO" id="GO:0035556">
    <property type="term" value="P:intracellular signal transduction"/>
    <property type="evidence" value="ECO:0007669"/>
    <property type="project" value="InterPro"/>
</dbReference>
<evidence type="ECO:0000256" key="12">
    <source>
        <dbReference type="ARBA" id="ARBA00022723"/>
    </source>
</evidence>
<proteinExistence type="inferred from homology"/>
<evidence type="ECO:0000256" key="4">
    <source>
        <dbReference type="ARBA" id="ARBA00006488"/>
    </source>
</evidence>